<dbReference type="AlphaFoldDB" id="E1SNA9"/>
<keyword evidence="5" id="KW-0378">Hydrolase</keyword>
<protein>
    <recommendedName>
        <fullName evidence="4">phosphoglycolate phosphatase</fullName>
        <ecNumber evidence="4">3.1.3.18</ecNumber>
    </recommendedName>
</protein>
<dbReference type="OrthoDB" id="9782449at2"/>
<dbReference type="GO" id="GO:0008967">
    <property type="term" value="F:phosphoglycolate phosphatase activity"/>
    <property type="evidence" value="ECO:0007669"/>
    <property type="project" value="UniProtKB-EC"/>
</dbReference>
<evidence type="ECO:0000256" key="3">
    <source>
        <dbReference type="ARBA" id="ARBA00006171"/>
    </source>
</evidence>
<dbReference type="RefSeq" id="WP_013343914.1">
    <property type="nucleotide sequence ID" value="NC_014541.1"/>
</dbReference>
<gene>
    <name evidence="5" type="ordered locus">Fbal_0394</name>
</gene>
<dbReference type="EC" id="3.1.3.18" evidence="4"/>
<dbReference type="KEGG" id="fbl:Fbal_0394"/>
<evidence type="ECO:0000313" key="6">
    <source>
        <dbReference type="Proteomes" id="UP000006683"/>
    </source>
</evidence>
<dbReference type="GO" id="GO:0006281">
    <property type="term" value="P:DNA repair"/>
    <property type="evidence" value="ECO:0007669"/>
    <property type="project" value="TreeGrafter"/>
</dbReference>
<dbReference type="PANTHER" id="PTHR43434:SF1">
    <property type="entry name" value="PHOSPHOGLYCOLATE PHOSPHATASE"/>
    <property type="match status" value="1"/>
</dbReference>
<dbReference type="Gene3D" id="3.40.50.1000">
    <property type="entry name" value="HAD superfamily/HAD-like"/>
    <property type="match status" value="1"/>
</dbReference>
<dbReference type="Gene3D" id="1.10.150.240">
    <property type="entry name" value="Putative phosphatase, domain 2"/>
    <property type="match status" value="1"/>
</dbReference>
<organism evidence="5 6">
    <name type="scientific">Ferrimonas balearica (strain DSM 9799 / CCM 4581 / KCTC 23876 / PAT)</name>
    <dbReference type="NCBI Taxonomy" id="550540"/>
    <lineage>
        <taxon>Bacteria</taxon>
        <taxon>Pseudomonadati</taxon>
        <taxon>Pseudomonadota</taxon>
        <taxon>Gammaproteobacteria</taxon>
        <taxon>Alteromonadales</taxon>
        <taxon>Ferrimonadaceae</taxon>
        <taxon>Ferrimonas</taxon>
    </lineage>
</organism>
<evidence type="ECO:0000313" key="5">
    <source>
        <dbReference type="EMBL" id="ADN74608.1"/>
    </source>
</evidence>
<dbReference type="EMBL" id="CP002209">
    <property type="protein sequence ID" value="ADN74608.1"/>
    <property type="molecule type" value="Genomic_DNA"/>
</dbReference>
<evidence type="ECO:0000256" key="1">
    <source>
        <dbReference type="ARBA" id="ARBA00000830"/>
    </source>
</evidence>
<dbReference type="InterPro" id="IPR023214">
    <property type="entry name" value="HAD_sf"/>
</dbReference>
<dbReference type="GO" id="GO:0005829">
    <property type="term" value="C:cytosol"/>
    <property type="evidence" value="ECO:0007669"/>
    <property type="project" value="TreeGrafter"/>
</dbReference>
<sequence length="223" mass="24788">MTHCAPESLPTQLLARLAGYRQVIWDWNGTLVNDAPLATDIVNAMLSEHQLPATALDHYRDTFCHPVEAYYQRIGLTEKLSFDVICQRFGQDYRAARDRLNLHPGARPLLHALSQTHTQSLLSASSQSSLEHCLDHHRISTCFHHVYGLDNHHAACKIDRGHELLKAAGVRASDTVMIGDTDHDHEVAEALGIDLILIADGHQSHASLSQLGAELYPGWDALR</sequence>
<dbReference type="InterPro" id="IPR041492">
    <property type="entry name" value="HAD_2"/>
</dbReference>
<dbReference type="eggNOG" id="COG0546">
    <property type="taxonomic scope" value="Bacteria"/>
</dbReference>
<reference evidence="5 6" key="1">
    <citation type="journal article" date="2010" name="Stand. Genomic Sci.">
        <title>Complete genome sequence of Ferrimonas balearica type strain (PAT).</title>
        <authorList>
            <person name="Nolan M."/>
            <person name="Sikorski J."/>
            <person name="Davenport K."/>
            <person name="Lucas S."/>
            <person name="Glavina Del Rio T."/>
            <person name="Tice H."/>
            <person name="Cheng J."/>
            <person name="Goodwin L."/>
            <person name="Pitluck S."/>
            <person name="Liolios K."/>
            <person name="Ivanova N."/>
            <person name="Mavromatis K."/>
            <person name="Ovchinnikova G."/>
            <person name="Pati A."/>
            <person name="Chen A."/>
            <person name="Palaniappan K."/>
            <person name="Land M."/>
            <person name="Hauser L."/>
            <person name="Chang Y."/>
            <person name="Jeffries C."/>
            <person name="Tapia R."/>
            <person name="Brettin T."/>
            <person name="Detter J."/>
            <person name="Han C."/>
            <person name="Yasawong M."/>
            <person name="Rohde M."/>
            <person name="Tindall B."/>
            <person name="Goker M."/>
            <person name="Woyke T."/>
            <person name="Bristow J."/>
            <person name="Eisen J."/>
            <person name="Markowitz V."/>
            <person name="Hugenholtz P."/>
            <person name="Kyrpides N."/>
            <person name="Klenk H."/>
            <person name="Lapidus A."/>
        </authorList>
    </citation>
    <scope>NUCLEOTIDE SEQUENCE [LARGE SCALE GENOMIC DNA]</scope>
    <source>
        <strain evidence="6">DSM 9799 / CCM 4581 / KCTC 23876 / PAT</strain>
    </source>
</reference>
<comment type="similarity">
    <text evidence="3">Belongs to the HAD-like hydrolase superfamily. CbbY/CbbZ/Gph/YieH family.</text>
</comment>
<dbReference type="HOGENOM" id="CLU_045011_19_2_6"/>
<keyword evidence="6" id="KW-1185">Reference proteome</keyword>
<comment type="pathway">
    <text evidence="2">Organic acid metabolism; glycolate biosynthesis; glycolate from 2-phosphoglycolate: step 1/1.</text>
</comment>
<evidence type="ECO:0000256" key="2">
    <source>
        <dbReference type="ARBA" id="ARBA00004818"/>
    </source>
</evidence>
<dbReference type="InterPro" id="IPR023198">
    <property type="entry name" value="PGP-like_dom2"/>
</dbReference>
<dbReference type="SFLD" id="SFLDG01129">
    <property type="entry name" value="C1.5:_HAD__Beta-PGM__Phosphata"/>
    <property type="match status" value="1"/>
</dbReference>
<dbReference type="InterPro" id="IPR050155">
    <property type="entry name" value="HAD-like_hydrolase_sf"/>
</dbReference>
<comment type="catalytic activity">
    <reaction evidence="1">
        <text>2-phosphoglycolate + H2O = glycolate + phosphate</text>
        <dbReference type="Rhea" id="RHEA:14369"/>
        <dbReference type="ChEBI" id="CHEBI:15377"/>
        <dbReference type="ChEBI" id="CHEBI:29805"/>
        <dbReference type="ChEBI" id="CHEBI:43474"/>
        <dbReference type="ChEBI" id="CHEBI:58033"/>
        <dbReference type="EC" id="3.1.3.18"/>
    </reaction>
</comment>
<dbReference type="GeneID" id="67180646"/>
<accession>E1SNA9</accession>
<proteinExistence type="inferred from homology"/>
<evidence type="ECO:0000256" key="4">
    <source>
        <dbReference type="ARBA" id="ARBA00013078"/>
    </source>
</evidence>
<dbReference type="InterPro" id="IPR036412">
    <property type="entry name" value="HAD-like_sf"/>
</dbReference>
<dbReference type="STRING" id="550540.Fbal_0394"/>
<dbReference type="Pfam" id="PF13419">
    <property type="entry name" value="HAD_2"/>
    <property type="match status" value="1"/>
</dbReference>
<dbReference type="SFLD" id="SFLDS00003">
    <property type="entry name" value="Haloacid_Dehalogenase"/>
    <property type="match status" value="1"/>
</dbReference>
<name>E1SNA9_FERBD</name>
<dbReference type="Proteomes" id="UP000006683">
    <property type="component" value="Chromosome"/>
</dbReference>
<dbReference type="PANTHER" id="PTHR43434">
    <property type="entry name" value="PHOSPHOGLYCOLATE PHOSPHATASE"/>
    <property type="match status" value="1"/>
</dbReference>
<dbReference type="SUPFAM" id="SSF56784">
    <property type="entry name" value="HAD-like"/>
    <property type="match status" value="1"/>
</dbReference>